<keyword evidence="1" id="KW-0732">Signal</keyword>
<evidence type="ECO:0000313" key="4">
    <source>
        <dbReference type="Proteomes" id="UP000224080"/>
    </source>
</evidence>
<keyword evidence="4" id="KW-1185">Reference proteome</keyword>
<name>A0A2B7XNB5_9EURO</name>
<gene>
    <name evidence="3" type="ORF">GX51_00018</name>
</gene>
<reference evidence="3 4" key="1">
    <citation type="submission" date="2017-10" db="EMBL/GenBank/DDBJ databases">
        <title>Comparative genomics in systemic dimorphic fungi from Ajellomycetaceae.</title>
        <authorList>
            <person name="Munoz J.F."/>
            <person name="Mcewen J.G."/>
            <person name="Clay O.K."/>
            <person name="Cuomo C.A."/>
        </authorList>
    </citation>
    <scope>NUCLEOTIDE SEQUENCE [LARGE SCALE GENOMIC DNA]</scope>
    <source>
        <strain evidence="3 4">UAMH130</strain>
    </source>
</reference>
<accession>A0A2B7XNB5</accession>
<feature type="signal peptide" evidence="1">
    <location>
        <begin position="1"/>
        <end position="16"/>
    </location>
</feature>
<evidence type="ECO:0000256" key="1">
    <source>
        <dbReference type="SAM" id="SignalP"/>
    </source>
</evidence>
<protein>
    <recommendedName>
        <fullName evidence="2">Ubiquitin 3 binding protein But2 C-terminal domain-containing protein</fullName>
    </recommendedName>
</protein>
<dbReference type="EMBL" id="PDNC01000001">
    <property type="protein sequence ID" value="PGH10261.1"/>
    <property type="molecule type" value="Genomic_DNA"/>
</dbReference>
<dbReference type="PANTHER" id="PTHR39613">
    <property type="entry name" value="ANCHORED CELL WALL PROTEIN, PUTATIVE (AFU_ORTHOLOGUE AFUA_4G08960)-RELATED"/>
    <property type="match status" value="1"/>
</dbReference>
<dbReference type="AlphaFoldDB" id="A0A2B7XNB5"/>
<evidence type="ECO:0000313" key="3">
    <source>
        <dbReference type="EMBL" id="PGH10261.1"/>
    </source>
</evidence>
<dbReference type="OrthoDB" id="4657524at2759"/>
<feature type="domain" description="Ubiquitin 3 binding protein But2 C-terminal" evidence="2">
    <location>
        <begin position="31"/>
        <end position="166"/>
    </location>
</feature>
<dbReference type="InterPro" id="IPR018620">
    <property type="entry name" value="Ubiquitin3-bd_protein_But2_C"/>
</dbReference>
<dbReference type="Proteomes" id="UP000224080">
    <property type="component" value="Unassembled WGS sequence"/>
</dbReference>
<sequence length="168" mass="17736">MKPILALALLILSAAGQDNKTCPADLAGRFEFPHLIIPVDSQTPETAAGTSFFGTVTSNVSSIFNFDVPANAANLTCSLWFLLPQTDNYQFAGDGAVKFSQLASPANLGTTYANAPPVQAELQTVKLAVGDQFLVATLPCPAGQSATFRMDNAGSTELNYFQDYNPPG</sequence>
<evidence type="ECO:0000259" key="2">
    <source>
        <dbReference type="Pfam" id="PF09792"/>
    </source>
</evidence>
<comment type="caution">
    <text evidence="3">The sequence shown here is derived from an EMBL/GenBank/DDBJ whole genome shotgun (WGS) entry which is preliminary data.</text>
</comment>
<proteinExistence type="predicted"/>
<dbReference type="Pfam" id="PF09792">
    <property type="entry name" value="But2"/>
    <property type="match status" value="1"/>
</dbReference>
<dbReference type="STRING" id="2060905.A0A2B7XNB5"/>
<dbReference type="PANTHER" id="PTHR39613:SF1">
    <property type="entry name" value="ANCHORED CELL WALL PROTEIN, PUTATIVE (AFU_ORTHOLOGUE AFUA_4G08960)-RELATED"/>
    <property type="match status" value="1"/>
</dbReference>
<feature type="chain" id="PRO_5012789962" description="Ubiquitin 3 binding protein But2 C-terminal domain-containing protein" evidence="1">
    <location>
        <begin position="17"/>
        <end position="168"/>
    </location>
</feature>
<organism evidence="3 4">
    <name type="scientific">Blastomyces parvus</name>
    <dbReference type="NCBI Taxonomy" id="2060905"/>
    <lineage>
        <taxon>Eukaryota</taxon>
        <taxon>Fungi</taxon>
        <taxon>Dikarya</taxon>
        <taxon>Ascomycota</taxon>
        <taxon>Pezizomycotina</taxon>
        <taxon>Eurotiomycetes</taxon>
        <taxon>Eurotiomycetidae</taxon>
        <taxon>Onygenales</taxon>
        <taxon>Ajellomycetaceae</taxon>
        <taxon>Blastomyces</taxon>
    </lineage>
</organism>